<sequence length="235" mass="25073">MSMQDGRILITGASRGLGRGLVERLLVAGAIVSGCSRQPSDIEHPNYTHFVVDISDEPSVVSMFKDIAALKVPLTLLVNNAGVSQVSLGILTRAANAEAIIRTNLLGTFFVSREALKLMQRQKYGRIVNFSSINVPLGSAGSSLYNASKAGVEAFSSVLARECGNADITINTLGLSLVNNSGMLEALGEKAVSDKQSNMLKPKVLEVDEILHVVNFFASPLARNMTCQTLYFGGL</sequence>
<proteinExistence type="inferred from homology"/>
<dbReference type="PANTHER" id="PTHR42879">
    <property type="entry name" value="3-OXOACYL-(ACYL-CARRIER-PROTEIN) REDUCTASE"/>
    <property type="match status" value="1"/>
</dbReference>
<name>A0A431TKB1_9BURK</name>
<gene>
    <name evidence="4" type="ORF">EJP69_08345</name>
</gene>
<dbReference type="InterPro" id="IPR020904">
    <property type="entry name" value="Sc_DH/Rdtase_CS"/>
</dbReference>
<dbReference type="OrthoDB" id="9806974at2"/>
<evidence type="ECO:0000313" key="5">
    <source>
        <dbReference type="Proteomes" id="UP000267418"/>
    </source>
</evidence>
<keyword evidence="5" id="KW-1185">Reference proteome</keyword>
<protein>
    <submittedName>
        <fullName evidence="4">SDR family oxidoreductase</fullName>
    </submittedName>
</protein>
<dbReference type="PRINTS" id="PR00081">
    <property type="entry name" value="GDHRDH"/>
</dbReference>
<dbReference type="PANTHER" id="PTHR42879:SF2">
    <property type="entry name" value="3-OXOACYL-[ACYL-CARRIER-PROTEIN] REDUCTASE FABG"/>
    <property type="match status" value="1"/>
</dbReference>
<dbReference type="GO" id="GO:0032787">
    <property type="term" value="P:monocarboxylic acid metabolic process"/>
    <property type="evidence" value="ECO:0007669"/>
    <property type="project" value="UniProtKB-ARBA"/>
</dbReference>
<comment type="caution">
    <text evidence="4">The sequence shown here is derived from an EMBL/GenBank/DDBJ whole genome shotgun (WGS) entry which is preliminary data.</text>
</comment>
<dbReference type="SUPFAM" id="SSF51735">
    <property type="entry name" value="NAD(P)-binding Rossmann-fold domains"/>
    <property type="match status" value="1"/>
</dbReference>
<dbReference type="Proteomes" id="UP000267418">
    <property type="component" value="Unassembled WGS sequence"/>
</dbReference>
<dbReference type="CDD" id="cd05233">
    <property type="entry name" value="SDR_c"/>
    <property type="match status" value="1"/>
</dbReference>
<accession>A0A431TKB1</accession>
<evidence type="ECO:0000256" key="1">
    <source>
        <dbReference type="ARBA" id="ARBA00006484"/>
    </source>
</evidence>
<comment type="similarity">
    <text evidence="1 2">Belongs to the short-chain dehydrogenases/reductases (SDR) family.</text>
</comment>
<feature type="domain" description="Ketoreductase" evidence="3">
    <location>
        <begin position="6"/>
        <end position="176"/>
    </location>
</feature>
<dbReference type="InterPro" id="IPR050259">
    <property type="entry name" value="SDR"/>
</dbReference>
<dbReference type="PROSITE" id="PS00061">
    <property type="entry name" value="ADH_SHORT"/>
    <property type="match status" value="1"/>
</dbReference>
<dbReference type="Pfam" id="PF00106">
    <property type="entry name" value="adh_short"/>
    <property type="match status" value="1"/>
</dbReference>
<evidence type="ECO:0000313" key="4">
    <source>
        <dbReference type="EMBL" id="RTQ34436.1"/>
    </source>
</evidence>
<reference evidence="4 5" key="1">
    <citation type="submission" date="2018-12" db="EMBL/GenBank/DDBJ databases">
        <title>The genome of Variovorax gossypii DSM 100435.</title>
        <authorList>
            <person name="Gao J."/>
            <person name="Sun J."/>
        </authorList>
    </citation>
    <scope>NUCLEOTIDE SEQUENCE [LARGE SCALE GENOMIC DNA]</scope>
    <source>
        <strain evidence="4 5">DSM 100435</strain>
    </source>
</reference>
<dbReference type="Gene3D" id="3.40.50.720">
    <property type="entry name" value="NAD(P)-binding Rossmann-like Domain"/>
    <property type="match status" value="1"/>
</dbReference>
<organism evidence="4 5">
    <name type="scientific">Variovorax gossypii</name>
    <dbReference type="NCBI Taxonomy" id="1679495"/>
    <lineage>
        <taxon>Bacteria</taxon>
        <taxon>Pseudomonadati</taxon>
        <taxon>Pseudomonadota</taxon>
        <taxon>Betaproteobacteria</taxon>
        <taxon>Burkholderiales</taxon>
        <taxon>Comamonadaceae</taxon>
        <taxon>Variovorax</taxon>
    </lineage>
</organism>
<dbReference type="InterPro" id="IPR002347">
    <property type="entry name" value="SDR_fam"/>
</dbReference>
<dbReference type="PROSITE" id="PS51257">
    <property type="entry name" value="PROKAR_LIPOPROTEIN"/>
    <property type="match status" value="1"/>
</dbReference>
<dbReference type="InterPro" id="IPR036291">
    <property type="entry name" value="NAD(P)-bd_dom_sf"/>
</dbReference>
<dbReference type="InterPro" id="IPR057326">
    <property type="entry name" value="KR_dom"/>
</dbReference>
<dbReference type="AlphaFoldDB" id="A0A431TKB1"/>
<dbReference type="PRINTS" id="PR00080">
    <property type="entry name" value="SDRFAMILY"/>
</dbReference>
<dbReference type="SMART" id="SM00822">
    <property type="entry name" value="PKS_KR"/>
    <property type="match status" value="1"/>
</dbReference>
<evidence type="ECO:0000256" key="2">
    <source>
        <dbReference type="RuleBase" id="RU000363"/>
    </source>
</evidence>
<evidence type="ECO:0000259" key="3">
    <source>
        <dbReference type="SMART" id="SM00822"/>
    </source>
</evidence>
<dbReference type="EMBL" id="RXOE01000002">
    <property type="protein sequence ID" value="RTQ34436.1"/>
    <property type="molecule type" value="Genomic_DNA"/>
</dbReference>